<dbReference type="SFLD" id="SFLDG01123">
    <property type="entry name" value="methyltransferase_(Class_B)"/>
    <property type="match status" value="1"/>
</dbReference>
<dbReference type="GO" id="GO:0046872">
    <property type="term" value="F:metal ion binding"/>
    <property type="evidence" value="ECO:0007669"/>
    <property type="project" value="UniProtKB-KW"/>
</dbReference>
<name>A0A1Y5FAY6_9BACT</name>
<evidence type="ECO:0000256" key="4">
    <source>
        <dbReference type="ARBA" id="ARBA00023004"/>
    </source>
</evidence>
<keyword evidence="2" id="KW-0949">S-adenosyl-L-methionine</keyword>
<dbReference type="Proteomes" id="UP000196531">
    <property type="component" value="Unassembled WGS sequence"/>
</dbReference>
<evidence type="ECO:0000313" key="8">
    <source>
        <dbReference type="Proteomes" id="UP000196531"/>
    </source>
</evidence>
<dbReference type="AlphaFoldDB" id="A0A1Y5FAY6"/>
<dbReference type="PANTHER" id="PTHR43409">
    <property type="entry name" value="ANAEROBIC MAGNESIUM-PROTOPORPHYRIN IX MONOMETHYL ESTER CYCLASE-RELATED"/>
    <property type="match status" value="1"/>
</dbReference>
<dbReference type="InterPro" id="IPR058240">
    <property type="entry name" value="rSAM_sf"/>
</dbReference>
<protein>
    <recommendedName>
        <fullName evidence="6">Radical SAM core domain-containing protein</fullName>
    </recommendedName>
</protein>
<keyword evidence="5" id="KW-0411">Iron-sulfur</keyword>
<feature type="domain" description="Radical SAM core" evidence="6">
    <location>
        <begin position="249"/>
        <end position="472"/>
    </location>
</feature>
<keyword evidence="4" id="KW-0408">Iron</keyword>
<gene>
    <name evidence="7" type="ORF">A9Q84_05345</name>
</gene>
<organism evidence="7 8">
    <name type="scientific">Halobacteriovorax marinus</name>
    <dbReference type="NCBI Taxonomy" id="97084"/>
    <lineage>
        <taxon>Bacteria</taxon>
        <taxon>Pseudomonadati</taxon>
        <taxon>Bdellovibrionota</taxon>
        <taxon>Bacteriovoracia</taxon>
        <taxon>Bacteriovoracales</taxon>
        <taxon>Halobacteriovoraceae</taxon>
        <taxon>Halobacteriovorax</taxon>
    </lineage>
</organism>
<evidence type="ECO:0000256" key="5">
    <source>
        <dbReference type="ARBA" id="ARBA00023014"/>
    </source>
</evidence>
<sequence>MNSQEKYDLIMIGKNQIVDFQKYSSLPLDRIELYQNLVQMRAVYFDNGFRHPFEVLNKFRHGKYYHEADYPERREMYNIWNLPSLNPYLAISPLVREGYKCLVINNLDSDMDIYKENLLAMDKAVVTISTTFILNWNLIGDIIKQTRKIRSDVTFILGGAFVNDQVTINGISILHKPMKKYKIDYGIHSYNSEGDLLNLMNCIKGKGSLSSINNLVYFENDEFCTTKKVWNEPYIQENQEPCWESLDLPTNTRTVQLRISSGCSFKCSFCTYPVSAQGYHPAELASLERQLKAFHDKGIKNLIFIDDTPNIPPARFKKALRMISKYNFRWYSFLRVQYVDDELVRLMKESGCDAVYLGIESANDEVLKNMNKAAKAKDYSKGIALLNKYNIKSFVAFIVGFPGETEESIQDNVNFVLDNNIEFYSLKEFWYSPNAPIANKKDIFKLQGFGNDWSHNTMNSTIASQKKLEMFEKLEGSLNVDSDSGLWYLAYLRDQGFSWEEISTFQKTIDQMMRNDNKREFHKNEQLGSIIKNMLNNI</sequence>
<dbReference type="InterPro" id="IPR006638">
    <property type="entry name" value="Elp3/MiaA/NifB-like_rSAM"/>
</dbReference>
<dbReference type="InterPro" id="IPR034466">
    <property type="entry name" value="Methyltransferase_Class_B"/>
</dbReference>
<comment type="cofactor">
    <cofactor evidence="1">
        <name>[4Fe-4S] cluster</name>
        <dbReference type="ChEBI" id="CHEBI:49883"/>
    </cofactor>
</comment>
<dbReference type="GO" id="GO:0003824">
    <property type="term" value="F:catalytic activity"/>
    <property type="evidence" value="ECO:0007669"/>
    <property type="project" value="InterPro"/>
</dbReference>
<dbReference type="SFLD" id="SFLDS00029">
    <property type="entry name" value="Radical_SAM"/>
    <property type="match status" value="1"/>
</dbReference>
<dbReference type="Gene3D" id="3.80.30.20">
    <property type="entry name" value="tm_1862 like domain"/>
    <property type="match status" value="1"/>
</dbReference>
<dbReference type="SFLD" id="SFLDG01082">
    <property type="entry name" value="B12-binding_domain_containing"/>
    <property type="match status" value="1"/>
</dbReference>
<dbReference type="InterPro" id="IPR007197">
    <property type="entry name" value="rSAM"/>
</dbReference>
<proteinExistence type="predicted"/>
<keyword evidence="3" id="KW-0479">Metal-binding</keyword>
<evidence type="ECO:0000313" key="7">
    <source>
        <dbReference type="EMBL" id="OUR98839.1"/>
    </source>
</evidence>
<evidence type="ECO:0000256" key="1">
    <source>
        <dbReference type="ARBA" id="ARBA00001966"/>
    </source>
</evidence>
<dbReference type="SUPFAM" id="SSF102114">
    <property type="entry name" value="Radical SAM enzymes"/>
    <property type="match status" value="1"/>
</dbReference>
<dbReference type="InterPro" id="IPR023404">
    <property type="entry name" value="rSAM_horseshoe"/>
</dbReference>
<evidence type="ECO:0000259" key="6">
    <source>
        <dbReference type="PROSITE" id="PS51918"/>
    </source>
</evidence>
<accession>A0A1Y5FAY6</accession>
<dbReference type="PANTHER" id="PTHR43409:SF4">
    <property type="entry name" value="RADICAL SAM SUPERFAMILY PROTEIN"/>
    <property type="match status" value="1"/>
</dbReference>
<dbReference type="Pfam" id="PF04055">
    <property type="entry name" value="Radical_SAM"/>
    <property type="match status" value="1"/>
</dbReference>
<dbReference type="EMBL" id="MAAO01000004">
    <property type="protein sequence ID" value="OUR98839.1"/>
    <property type="molecule type" value="Genomic_DNA"/>
</dbReference>
<dbReference type="PROSITE" id="PS51918">
    <property type="entry name" value="RADICAL_SAM"/>
    <property type="match status" value="1"/>
</dbReference>
<evidence type="ECO:0000256" key="2">
    <source>
        <dbReference type="ARBA" id="ARBA00022691"/>
    </source>
</evidence>
<comment type="caution">
    <text evidence="7">The sequence shown here is derived from an EMBL/GenBank/DDBJ whole genome shotgun (WGS) entry which is preliminary data.</text>
</comment>
<dbReference type="InterPro" id="IPR051198">
    <property type="entry name" value="BchE-like"/>
</dbReference>
<dbReference type="GO" id="GO:0051539">
    <property type="term" value="F:4 iron, 4 sulfur cluster binding"/>
    <property type="evidence" value="ECO:0007669"/>
    <property type="project" value="UniProtKB-KW"/>
</dbReference>
<dbReference type="SMART" id="SM00729">
    <property type="entry name" value="Elp3"/>
    <property type="match status" value="1"/>
</dbReference>
<evidence type="ECO:0000256" key="3">
    <source>
        <dbReference type="ARBA" id="ARBA00022723"/>
    </source>
</evidence>
<dbReference type="CDD" id="cd01335">
    <property type="entry name" value="Radical_SAM"/>
    <property type="match status" value="1"/>
</dbReference>
<reference evidence="8" key="1">
    <citation type="journal article" date="2017" name="Proc. Natl. Acad. Sci. U.S.A.">
        <title>Simulation of Deepwater Horizon oil plume reveals substrate specialization within a complex community of hydrocarbon-degraders.</title>
        <authorList>
            <person name="Hu P."/>
            <person name="Dubinsky E.A."/>
            <person name="Probst A.J."/>
            <person name="Wang J."/>
            <person name="Sieber C.M.K."/>
            <person name="Tom L.M."/>
            <person name="Gardinali P."/>
            <person name="Banfield J.F."/>
            <person name="Atlas R.M."/>
            <person name="Andersen G.L."/>
        </authorList>
    </citation>
    <scope>NUCLEOTIDE SEQUENCE [LARGE SCALE GENOMIC DNA]</scope>
</reference>